<dbReference type="CDD" id="cd07100">
    <property type="entry name" value="ALDH_SSADH1_GabD1"/>
    <property type="match status" value="1"/>
</dbReference>
<dbReference type="SUPFAM" id="SSF53720">
    <property type="entry name" value="ALDH-like"/>
    <property type="match status" value="1"/>
</dbReference>
<dbReference type="InterPro" id="IPR016163">
    <property type="entry name" value="Ald_DH_C"/>
</dbReference>
<dbReference type="Gene3D" id="3.40.309.10">
    <property type="entry name" value="Aldehyde Dehydrogenase, Chain A, domain 2"/>
    <property type="match status" value="1"/>
</dbReference>
<dbReference type="InterPro" id="IPR047110">
    <property type="entry name" value="GABD/Sad-like"/>
</dbReference>
<keyword evidence="3" id="KW-0560">Oxidoreductase</keyword>
<dbReference type="GO" id="GO:0004030">
    <property type="term" value="F:aldehyde dehydrogenase [NAD(P)+] activity"/>
    <property type="evidence" value="ECO:0007669"/>
    <property type="project" value="InterPro"/>
</dbReference>
<dbReference type="InterPro" id="IPR044148">
    <property type="entry name" value="ALDH_GabD1-like"/>
</dbReference>
<protein>
    <submittedName>
        <fullName evidence="5">Succinate-semialdehyde dehydrogenase</fullName>
    </submittedName>
</protein>
<dbReference type="PANTHER" id="PTHR43217">
    <property type="entry name" value="SUCCINATE SEMIALDEHYDE DEHYDROGENASE [NAD(P)+] SAD"/>
    <property type="match status" value="1"/>
</dbReference>
<dbReference type="Pfam" id="PF00171">
    <property type="entry name" value="Aldedh"/>
    <property type="match status" value="1"/>
</dbReference>
<evidence type="ECO:0000313" key="5">
    <source>
        <dbReference type="EMBL" id="PWG79574.1"/>
    </source>
</evidence>
<dbReference type="RefSeq" id="WP_109416818.1">
    <property type="nucleotide sequence ID" value="NZ_QEAS01000013.1"/>
</dbReference>
<evidence type="ECO:0000313" key="6">
    <source>
        <dbReference type="Proteomes" id="UP000245647"/>
    </source>
</evidence>
<dbReference type="Proteomes" id="UP000245647">
    <property type="component" value="Unassembled WGS sequence"/>
</dbReference>
<dbReference type="InterPro" id="IPR016161">
    <property type="entry name" value="Ald_DH/histidinol_DH"/>
</dbReference>
<feature type="domain" description="Aldehyde dehydrogenase" evidence="4">
    <location>
        <begin position="10"/>
        <end position="457"/>
    </location>
</feature>
<evidence type="ECO:0000256" key="3">
    <source>
        <dbReference type="ARBA" id="ARBA00023002"/>
    </source>
</evidence>
<dbReference type="FunFam" id="3.40.605.10:FF:000012">
    <property type="entry name" value="NAD-dependent succinate-semialdehyde dehydrogenase"/>
    <property type="match status" value="1"/>
</dbReference>
<dbReference type="OrthoDB" id="781568at2"/>
<keyword evidence="2" id="KW-0521">NADP</keyword>
<evidence type="ECO:0000259" key="4">
    <source>
        <dbReference type="Pfam" id="PF00171"/>
    </source>
</evidence>
<sequence>METLGKVSPVKTVNPFNNELVKEFGVMSDAEVDSLIAKANKAFQTWRTTPFSTRTGLLHKVASILRERKEELGKLATLEMGKRLSESIGEVELSANIFDYYADNGEAFLADKPLDTPIGSAFISYEPLGVLLSIQPWNFPFYQITRNVAPNIVAGNTVLLKHASNVPQCAKIMEDIFLEAGAPEGVYTNLFVPGSGMERIVADERVKAVALTGSEPAGSSIAAAAGKYIKKSTLELGGSDAFIVLDDVDVDQIADIAVTSRMWNAGQVCTSAKRVIVHEKIAEKFLERVKTKFASLKVGDPLDPSTDVAPLSSEKAVKDVIKQVETAVKEGAQLLAGGKRINRPGAFMEPTLLTGITPGMEAYSEEVFGPVFMFYVVENDEEAVKLANDTKFGLGGSVFAKDTERALRIARQIDTGMVYINHFTGITPELPFGGTKNSGYGREQSPLGIYEFVNPKLIRTSEPGNPY</sequence>
<dbReference type="PANTHER" id="PTHR43217:SF2">
    <property type="entry name" value="SUCCINATE-SEMIALDEHYDE DEHYDROGENASE [NADP(+)]"/>
    <property type="match status" value="1"/>
</dbReference>
<organism evidence="5 6">
    <name type="scientific">Pararcticibacter amylolyticus</name>
    <dbReference type="NCBI Taxonomy" id="2173175"/>
    <lineage>
        <taxon>Bacteria</taxon>
        <taxon>Pseudomonadati</taxon>
        <taxon>Bacteroidota</taxon>
        <taxon>Sphingobacteriia</taxon>
        <taxon>Sphingobacteriales</taxon>
        <taxon>Sphingobacteriaceae</taxon>
        <taxon>Pararcticibacter</taxon>
    </lineage>
</organism>
<comment type="similarity">
    <text evidence="1">Belongs to the aldehyde dehydrogenase family.</text>
</comment>
<dbReference type="EMBL" id="QEAS01000013">
    <property type="protein sequence ID" value="PWG79574.1"/>
    <property type="molecule type" value="Genomic_DNA"/>
</dbReference>
<proteinExistence type="inferred from homology"/>
<accession>A0A2U2PE38</accession>
<evidence type="ECO:0000256" key="2">
    <source>
        <dbReference type="ARBA" id="ARBA00022857"/>
    </source>
</evidence>
<comment type="caution">
    <text evidence="5">The sequence shown here is derived from an EMBL/GenBank/DDBJ whole genome shotgun (WGS) entry which is preliminary data.</text>
</comment>
<keyword evidence="6" id="KW-1185">Reference proteome</keyword>
<dbReference type="FunFam" id="3.40.309.10:FF:000009">
    <property type="entry name" value="Aldehyde dehydrogenase A"/>
    <property type="match status" value="1"/>
</dbReference>
<reference evidence="5 6" key="1">
    <citation type="submission" date="2018-04" db="EMBL/GenBank/DDBJ databases">
        <title>Pedobacter chongqingensis sp. nov., isolated from a rottenly hemp rope.</title>
        <authorList>
            <person name="Cai Y."/>
        </authorList>
    </citation>
    <scope>NUCLEOTIDE SEQUENCE [LARGE SCALE GENOMIC DNA]</scope>
    <source>
        <strain evidence="5 6">FJ4-8</strain>
    </source>
</reference>
<dbReference type="InterPro" id="IPR016162">
    <property type="entry name" value="Ald_DH_N"/>
</dbReference>
<dbReference type="Gene3D" id="3.40.605.10">
    <property type="entry name" value="Aldehyde Dehydrogenase, Chain A, domain 1"/>
    <property type="match status" value="1"/>
</dbReference>
<dbReference type="GO" id="GO:0004777">
    <property type="term" value="F:succinate-semialdehyde dehydrogenase (NAD+) activity"/>
    <property type="evidence" value="ECO:0007669"/>
    <property type="project" value="TreeGrafter"/>
</dbReference>
<name>A0A2U2PE38_9SPHI</name>
<evidence type="ECO:0000256" key="1">
    <source>
        <dbReference type="ARBA" id="ARBA00009986"/>
    </source>
</evidence>
<dbReference type="AlphaFoldDB" id="A0A2U2PE38"/>
<gene>
    <name evidence="5" type="ORF">DDR33_16020</name>
</gene>
<dbReference type="InterPro" id="IPR015590">
    <property type="entry name" value="Aldehyde_DH_dom"/>
</dbReference>